<keyword evidence="3 6" id="KW-0812">Transmembrane</keyword>
<feature type="domain" description="Major facilitator superfamily (MFS) profile" evidence="7">
    <location>
        <begin position="20"/>
        <end position="292"/>
    </location>
</feature>
<evidence type="ECO:0000256" key="5">
    <source>
        <dbReference type="ARBA" id="ARBA00023136"/>
    </source>
</evidence>
<evidence type="ECO:0000313" key="8">
    <source>
        <dbReference type="EMBL" id="PZR02893.1"/>
    </source>
</evidence>
<feature type="transmembrane region" description="Helical" evidence="6">
    <location>
        <begin position="20"/>
        <end position="42"/>
    </location>
</feature>
<evidence type="ECO:0000256" key="4">
    <source>
        <dbReference type="ARBA" id="ARBA00022989"/>
    </source>
</evidence>
<feature type="transmembrane region" description="Helical" evidence="6">
    <location>
        <begin position="86"/>
        <end position="105"/>
    </location>
</feature>
<feature type="transmembrane region" description="Helical" evidence="6">
    <location>
        <begin position="206"/>
        <end position="227"/>
    </location>
</feature>
<gene>
    <name evidence="8" type="ORF">DI536_36725</name>
</gene>
<reference evidence="8 9" key="1">
    <citation type="submission" date="2017-08" db="EMBL/GenBank/DDBJ databases">
        <title>Infants hospitalized years apart are colonized by the same room-sourced microbial strains.</title>
        <authorList>
            <person name="Brooks B."/>
            <person name="Olm M.R."/>
            <person name="Firek B.A."/>
            <person name="Baker R."/>
            <person name="Thomas B.C."/>
            <person name="Morowitz M.J."/>
            <person name="Banfield J.F."/>
        </authorList>
    </citation>
    <scope>NUCLEOTIDE SEQUENCE [LARGE SCALE GENOMIC DNA]</scope>
    <source>
        <strain evidence="8">S2_003_000_R2_14</strain>
    </source>
</reference>
<dbReference type="PROSITE" id="PS50850">
    <property type="entry name" value="MFS"/>
    <property type="match status" value="1"/>
</dbReference>
<evidence type="ECO:0000259" key="7">
    <source>
        <dbReference type="PROSITE" id="PS50850"/>
    </source>
</evidence>
<proteinExistence type="predicted"/>
<protein>
    <recommendedName>
        <fullName evidence="7">Major facilitator superfamily (MFS) profile domain-containing protein</fullName>
    </recommendedName>
</protein>
<dbReference type="Pfam" id="PF07690">
    <property type="entry name" value="MFS_1"/>
    <property type="match status" value="1"/>
</dbReference>
<feature type="transmembrane region" description="Helical" evidence="6">
    <location>
        <begin position="172"/>
        <end position="194"/>
    </location>
</feature>
<dbReference type="AlphaFoldDB" id="A0A2W5SQ54"/>
<accession>A0A2W5SQ54</accession>
<feature type="transmembrane region" description="Helical" evidence="6">
    <location>
        <begin position="111"/>
        <end position="133"/>
    </location>
</feature>
<dbReference type="GO" id="GO:0016020">
    <property type="term" value="C:membrane"/>
    <property type="evidence" value="ECO:0007669"/>
    <property type="project" value="UniProtKB-SubCell"/>
</dbReference>
<dbReference type="SUPFAM" id="SSF103473">
    <property type="entry name" value="MFS general substrate transporter"/>
    <property type="match status" value="1"/>
</dbReference>
<feature type="transmembrane region" description="Helical" evidence="6">
    <location>
        <begin position="54"/>
        <end position="74"/>
    </location>
</feature>
<feature type="transmembrane region" description="Helical" evidence="6">
    <location>
        <begin position="265"/>
        <end position="287"/>
    </location>
</feature>
<comment type="caution">
    <text evidence="8">The sequence shown here is derived from an EMBL/GenBank/DDBJ whole genome shotgun (WGS) entry which is preliminary data.</text>
</comment>
<name>A0A2W5SQ54_9BACT</name>
<dbReference type="EMBL" id="QFQP01000163">
    <property type="protein sequence ID" value="PZR02893.1"/>
    <property type="molecule type" value="Genomic_DNA"/>
</dbReference>
<evidence type="ECO:0000256" key="2">
    <source>
        <dbReference type="ARBA" id="ARBA00022448"/>
    </source>
</evidence>
<evidence type="ECO:0000256" key="1">
    <source>
        <dbReference type="ARBA" id="ARBA00004141"/>
    </source>
</evidence>
<dbReference type="InterPro" id="IPR020846">
    <property type="entry name" value="MFS_dom"/>
</dbReference>
<evidence type="ECO:0000256" key="6">
    <source>
        <dbReference type="SAM" id="Phobius"/>
    </source>
</evidence>
<dbReference type="Proteomes" id="UP000249061">
    <property type="component" value="Unassembled WGS sequence"/>
</dbReference>
<dbReference type="Gene3D" id="1.20.1720.10">
    <property type="entry name" value="Multidrug resistance protein D"/>
    <property type="match status" value="1"/>
</dbReference>
<dbReference type="InterPro" id="IPR036259">
    <property type="entry name" value="MFS_trans_sf"/>
</dbReference>
<feature type="transmembrane region" description="Helical" evidence="6">
    <location>
        <begin position="145"/>
        <end position="166"/>
    </location>
</feature>
<evidence type="ECO:0000313" key="9">
    <source>
        <dbReference type="Proteomes" id="UP000249061"/>
    </source>
</evidence>
<keyword evidence="2" id="KW-0813">Transport</keyword>
<dbReference type="PANTHER" id="PTHR42718">
    <property type="entry name" value="MAJOR FACILITATOR SUPERFAMILY MULTIDRUG TRANSPORTER MFSC"/>
    <property type="match status" value="1"/>
</dbReference>
<keyword evidence="5 6" id="KW-0472">Membrane</keyword>
<dbReference type="PANTHER" id="PTHR42718:SF9">
    <property type="entry name" value="MAJOR FACILITATOR SUPERFAMILY MULTIDRUG TRANSPORTER MFSC"/>
    <property type="match status" value="1"/>
</dbReference>
<dbReference type="InterPro" id="IPR011701">
    <property type="entry name" value="MFS"/>
</dbReference>
<feature type="transmembrane region" description="Helical" evidence="6">
    <location>
        <begin position="233"/>
        <end position="253"/>
    </location>
</feature>
<keyword evidence="4 6" id="KW-1133">Transmembrane helix</keyword>
<comment type="subcellular location">
    <subcellularLocation>
        <location evidence="1">Membrane</location>
        <topology evidence="1">Multi-pass membrane protein</topology>
    </subcellularLocation>
</comment>
<dbReference type="GO" id="GO:0022857">
    <property type="term" value="F:transmembrane transporter activity"/>
    <property type="evidence" value="ECO:0007669"/>
    <property type="project" value="InterPro"/>
</dbReference>
<sequence length="292" mass="29444">MEDGMGRTRMATDRSARLAVTLTATAGMFLVMMDSSIVNVALPSIARDLNAPSTSLTLVVLAYLVGAAATMPLSGWLASRCGARSVLLLALVVFTLASLACALSRQPGALIAARAVQGLAGGVITPVGMGWLLRVHPKGERTRMAAIISVPTALAPVIALVAGGAIVQNGGWTPIFLINLPIGAAAVIVGCRALPRTPGAEAPPRVDATGAILSAAALGLLVTGAGTGPAQHWSPGPTAALVAGIVLLAVLIWQQGRAQSPLLHLALLRNPLFGATTLIVLCAAGGVCPEFG</sequence>
<organism evidence="8 9">
    <name type="scientific">Archangium gephyra</name>
    <dbReference type="NCBI Taxonomy" id="48"/>
    <lineage>
        <taxon>Bacteria</taxon>
        <taxon>Pseudomonadati</taxon>
        <taxon>Myxococcota</taxon>
        <taxon>Myxococcia</taxon>
        <taxon>Myxococcales</taxon>
        <taxon>Cystobacterineae</taxon>
        <taxon>Archangiaceae</taxon>
        <taxon>Archangium</taxon>
    </lineage>
</organism>
<evidence type="ECO:0000256" key="3">
    <source>
        <dbReference type="ARBA" id="ARBA00022692"/>
    </source>
</evidence>